<feature type="region of interest" description="Disordered" evidence="1">
    <location>
        <begin position="107"/>
        <end position="139"/>
    </location>
</feature>
<dbReference type="VEuPathDB" id="VectorBase:AATE013141"/>
<accession>A0A182J822</accession>
<feature type="compositionally biased region" description="Low complexity" evidence="1">
    <location>
        <begin position="326"/>
        <end position="340"/>
    </location>
</feature>
<organism evidence="2">
    <name type="scientific">Anopheles atroparvus</name>
    <name type="common">European mosquito</name>
    <dbReference type="NCBI Taxonomy" id="41427"/>
    <lineage>
        <taxon>Eukaryota</taxon>
        <taxon>Metazoa</taxon>
        <taxon>Ecdysozoa</taxon>
        <taxon>Arthropoda</taxon>
        <taxon>Hexapoda</taxon>
        <taxon>Insecta</taxon>
        <taxon>Pterygota</taxon>
        <taxon>Neoptera</taxon>
        <taxon>Endopterygota</taxon>
        <taxon>Diptera</taxon>
        <taxon>Nematocera</taxon>
        <taxon>Culicoidea</taxon>
        <taxon>Culicidae</taxon>
        <taxon>Anophelinae</taxon>
        <taxon>Anopheles</taxon>
    </lineage>
</organism>
<dbReference type="AlphaFoldDB" id="A0A182J822"/>
<dbReference type="EnsemblMetazoa" id="AATE013141-RA">
    <property type="protein sequence ID" value="AATE013141-PA.1"/>
    <property type="gene ID" value="AATE013141"/>
</dbReference>
<protein>
    <submittedName>
        <fullName evidence="2">Uncharacterized protein</fullName>
    </submittedName>
</protein>
<feature type="region of interest" description="Disordered" evidence="1">
    <location>
        <begin position="316"/>
        <end position="358"/>
    </location>
</feature>
<reference evidence="2" key="1">
    <citation type="submission" date="2022-08" db="UniProtKB">
        <authorList>
            <consortium name="EnsemblMetazoa"/>
        </authorList>
    </citation>
    <scope>IDENTIFICATION</scope>
    <source>
        <strain evidence="2">EBRO</strain>
    </source>
</reference>
<evidence type="ECO:0000256" key="1">
    <source>
        <dbReference type="SAM" id="MobiDB-lite"/>
    </source>
</evidence>
<proteinExistence type="predicted"/>
<evidence type="ECO:0000313" key="2">
    <source>
        <dbReference type="EnsemblMetazoa" id="AATE013141-PA.1"/>
    </source>
</evidence>
<name>A0A182J822_ANOAO</name>
<sequence length="515" mass="57369">MSSLHKIIRKKYLACVEKLKKKDLVTDDEYNVVSGCKLNDLLHLESTPSILEQICEGEKWHTAEFYDQQEKKYHIHVAKIYRKVKVKPTLPRIVEVEVAVPAPASDNVSESAAIPTPCEPTDAIRESPDAESNGQPRDPYQMVEEAPQLEQPIALSAYDEHFGSKDVDGTRDFLELCTGINFPPTTLAEPSTQQLLLAELGISARPLNNNFQEIDLRDIGTLLFENPLETSTPFVEAGARRKQQPTHLDQDVMPTTNMSTLSDHGQLLTQQPEEGRSVAMSTKDVAPNAVTNETMHSGEIPDAVVPVSEDVPRRQDTVQADQNGGAVAAERSSSSVSPVEISPPNPRSRRSTDFTRRLPPLEDILPRPRRSFDIFSYHHQSNLYPMIEYVQSQLFHRQPEPQPQPQPQALVDSSLVMRAAVGHNATWEPSTLHESNDQASRDPFVTPAVEISNNRSLGHPIDHQLPDQMQSADMITNVPLMTTLASLDTPMIETLEHLRLPSLVTVCFGYKLNGV</sequence>